<dbReference type="PANTHER" id="PTHR11795:SF445">
    <property type="entry name" value="AMINO ACID ABC TRANSPORTER PERMEASE PROTEIN"/>
    <property type="match status" value="1"/>
</dbReference>
<keyword evidence="6 9" id="KW-1133">Transmembrane helix</keyword>
<accession>A0A848DD66</accession>
<keyword evidence="4 9" id="KW-0812">Transmembrane</keyword>
<keyword evidence="3" id="KW-1003">Cell membrane</keyword>
<dbReference type="GO" id="GO:0022857">
    <property type="term" value="F:transmembrane transporter activity"/>
    <property type="evidence" value="ECO:0007669"/>
    <property type="project" value="InterPro"/>
</dbReference>
<keyword evidence="2" id="KW-0813">Transport</keyword>
<dbReference type="Proteomes" id="UP000586918">
    <property type="component" value="Unassembled WGS sequence"/>
</dbReference>
<evidence type="ECO:0000256" key="1">
    <source>
        <dbReference type="ARBA" id="ARBA00004651"/>
    </source>
</evidence>
<dbReference type="PANTHER" id="PTHR11795">
    <property type="entry name" value="BRANCHED-CHAIN AMINO ACID TRANSPORT SYSTEM PERMEASE PROTEIN LIVH"/>
    <property type="match status" value="1"/>
</dbReference>
<sequence>MDLDLLLQLVKNGVVLGLLYGLFAYGLSLIMAATGIFHLAHGLALVATAYSFWWLFAAAGLGALVATVLSLAVGGVVGVGVELLVYRPLRRAGAGHMAQLVASLSVLTLGQSLLELGFGSDAKAVPPTAFLDWTVAVGPLVIRSWDLLVLAASVVVFVALYVLQTRTPVGLSFRAVGDNAMRAETLGIRIQRTYLWVFLVGSVVAAMPGVLLAVQTPTRPSMGFELLVMAVIALVIGGVGSMPGALLGGIVIGLVESVAAFRLPTEWAHLVLFALLFVFLVARPHGLTRATVRHA</sequence>
<feature type="transmembrane region" description="Helical" evidence="9">
    <location>
        <begin position="267"/>
        <end position="283"/>
    </location>
</feature>
<evidence type="ECO:0000256" key="3">
    <source>
        <dbReference type="ARBA" id="ARBA00022475"/>
    </source>
</evidence>
<feature type="transmembrane region" description="Helical" evidence="9">
    <location>
        <begin position="12"/>
        <end position="40"/>
    </location>
</feature>
<dbReference type="InterPro" id="IPR052157">
    <property type="entry name" value="BCAA_transport_permease"/>
</dbReference>
<dbReference type="EMBL" id="JAAXKZ010000006">
    <property type="protein sequence ID" value="NMH90568.1"/>
    <property type="molecule type" value="Genomic_DNA"/>
</dbReference>
<proteinExistence type="inferred from homology"/>
<dbReference type="GO" id="GO:0005886">
    <property type="term" value="C:plasma membrane"/>
    <property type="evidence" value="ECO:0007669"/>
    <property type="project" value="UniProtKB-SubCell"/>
</dbReference>
<dbReference type="InterPro" id="IPR001851">
    <property type="entry name" value="ABC_transp_permease"/>
</dbReference>
<dbReference type="Pfam" id="PF02653">
    <property type="entry name" value="BPD_transp_2"/>
    <property type="match status" value="1"/>
</dbReference>
<evidence type="ECO:0000256" key="7">
    <source>
        <dbReference type="ARBA" id="ARBA00023136"/>
    </source>
</evidence>
<feature type="transmembrane region" description="Helical" evidence="9">
    <location>
        <begin position="147"/>
        <end position="164"/>
    </location>
</feature>
<gene>
    <name evidence="10" type="ORF">HF519_03010</name>
</gene>
<evidence type="ECO:0000256" key="5">
    <source>
        <dbReference type="ARBA" id="ARBA00022970"/>
    </source>
</evidence>
<evidence type="ECO:0000313" key="11">
    <source>
        <dbReference type="Proteomes" id="UP000586918"/>
    </source>
</evidence>
<comment type="caution">
    <text evidence="10">The sequence shown here is derived from an EMBL/GenBank/DDBJ whole genome shotgun (WGS) entry which is preliminary data.</text>
</comment>
<name>A0A848DD66_9PSEU</name>
<dbReference type="CDD" id="cd06582">
    <property type="entry name" value="TM_PBP1_LivH_like"/>
    <property type="match status" value="1"/>
</dbReference>
<dbReference type="RefSeq" id="WP_169410068.1">
    <property type="nucleotide sequence ID" value="NZ_JAAXKZ010000006.1"/>
</dbReference>
<comment type="subcellular location">
    <subcellularLocation>
        <location evidence="1">Cell membrane</location>
        <topology evidence="1">Multi-pass membrane protein</topology>
    </subcellularLocation>
</comment>
<feature type="transmembrane region" description="Helical" evidence="9">
    <location>
        <begin position="97"/>
        <end position="118"/>
    </location>
</feature>
<evidence type="ECO:0000256" key="4">
    <source>
        <dbReference type="ARBA" id="ARBA00022692"/>
    </source>
</evidence>
<feature type="transmembrane region" description="Helical" evidence="9">
    <location>
        <begin position="194"/>
        <end position="214"/>
    </location>
</feature>
<feature type="transmembrane region" description="Helical" evidence="9">
    <location>
        <begin position="226"/>
        <end position="255"/>
    </location>
</feature>
<evidence type="ECO:0000313" key="10">
    <source>
        <dbReference type="EMBL" id="NMH90568.1"/>
    </source>
</evidence>
<evidence type="ECO:0000256" key="6">
    <source>
        <dbReference type="ARBA" id="ARBA00022989"/>
    </source>
</evidence>
<comment type="similarity">
    <text evidence="8">Belongs to the binding-protein-dependent transport system permease family. LivHM subfamily.</text>
</comment>
<reference evidence="10 11" key="1">
    <citation type="submission" date="2020-04" db="EMBL/GenBank/DDBJ databases">
        <authorList>
            <person name="Klaysubun C."/>
            <person name="Duangmal K."/>
            <person name="Lipun K."/>
        </authorList>
    </citation>
    <scope>NUCLEOTIDE SEQUENCE [LARGE SCALE GENOMIC DNA]</scope>
    <source>
        <strain evidence="10 11">DSM 45300</strain>
    </source>
</reference>
<dbReference type="AlphaFoldDB" id="A0A848DD66"/>
<keyword evidence="7 9" id="KW-0472">Membrane</keyword>
<keyword evidence="5" id="KW-0029">Amino-acid transport</keyword>
<organism evidence="10 11">
    <name type="scientific">Pseudonocardia bannensis</name>
    <dbReference type="NCBI Taxonomy" id="630973"/>
    <lineage>
        <taxon>Bacteria</taxon>
        <taxon>Bacillati</taxon>
        <taxon>Actinomycetota</taxon>
        <taxon>Actinomycetes</taxon>
        <taxon>Pseudonocardiales</taxon>
        <taxon>Pseudonocardiaceae</taxon>
        <taxon>Pseudonocardia</taxon>
    </lineage>
</organism>
<dbReference type="GO" id="GO:0006865">
    <property type="term" value="P:amino acid transport"/>
    <property type="evidence" value="ECO:0007669"/>
    <property type="project" value="UniProtKB-KW"/>
</dbReference>
<evidence type="ECO:0000256" key="8">
    <source>
        <dbReference type="ARBA" id="ARBA00037998"/>
    </source>
</evidence>
<protein>
    <submittedName>
        <fullName evidence="10">Branched-chain amino acid ABC transporter permease</fullName>
    </submittedName>
</protein>
<keyword evidence="11" id="KW-1185">Reference proteome</keyword>
<evidence type="ECO:0000256" key="2">
    <source>
        <dbReference type="ARBA" id="ARBA00022448"/>
    </source>
</evidence>
<feature type="transmembrane region" description="Helical" evidence="9">
    <location>
        <begin position="52"/>
        <end position="85"/>
    </location>
</feature>
<evidence type="ECO:0000256" key="9">
    <source>
        <dbReference type="SAM" id="Phobius"/>
    </source>
</evidence>